<reference evidence="2" key="1">
    <citation type="submission" date="2017-04" db="EMBL/GenBank/DDBJ databases">
        <title>Genome evolution of the luminous symbionts of deep sea anglerfish.</title>
        <authorList>
            <person name="Hendry T.A."/>
        </authorList>
    </citation>
    <scope>NUCLEOTIDE SEQUENCE [LARGE SCALE GENOMIC DNA]</scope>
</reference>
<sequence>MRTDNKSNEITAIPTLIKIPDLRGAIIIIEVMAYQIKLAKDLLNKCIDYL</sequence>
<evidence type="ECO:0000313" key="1">
    <source>
        <dbReference type="EMBL" id="PCS22415.1"/>
    </source>
</evidence>
<protein>
    <recommendedName>
        <fullName evidence="3">Mobile element protein</fullName>
    </recommendedName>
</protein>
<dbReference type="AlphaFoldDB" id="A0A2A5T2L8"/>
<dbReference type="EMBL" id="NBYY01000020">
    <property type="protein sequence ID" value="PCS22415.1"/>
    <property type="molecule type" value="Genomic_DNA"/>
</dbReference>
<accession>A0A2A5T2L8</accession>
<comment type="caution">
    <text evidence="1">The sequence shown here is derived from an EMBL/GenBank/DDBJ whole genome shotgun (WGS) entry which is preliminary data.</text>
</comment>
<gene>
    <name evidence="1" type="ORF">BTN49_1940</name>
</gene>
<keyword evidence="2" id="KW-1185">Reference proteome</keyword>
<name>A0A2A5T2L8_9GAMM</name>
<evidence type="ECO:0000313" key="2">
    <source>
        <dbReference type="Proteomes" id="UP000219020"/>
    </source>
</evidence>
<dbReference type="Proteomes" id="UP000219020">
    <property type="component" value="Unassembled WGS sequence"/>
</dbReference>
<proteinExistence type="predicted"/>
<evidence type="ECO:0008006" key="3">
    <source>
        <dbReference type="Google" id="ProtNLM"/>
    </source>
</evidence>
<organism evidence="1 2">
    <name type="scientific">Candidatus Enterovibrio escicola</name>
    <dbReference type="NCBI Taxonomy" id="1927127"/>
    <lineage>
        <taxon>Bacteria</taxon>
        <taxon>Pseudomonadati</taxon>
        <taxon>Pseudomonadota</taxon>
        <taxon>Gammaproteobacteria</taxon>
        <taxon>Vibrionales</taxon>
        <taxon>Vibrionaceae</taxon>
        <taxon>Enterovibrio</taxon>
    </lineage>
</organism>